<feature type="signal peptide" evidence="3">
    <location>
        <begin position="1"/>
        <end position="24"/>
    </location>
</feature>
<reference evidence="4" key="1">
    <citation type="submission" date="2015-11" db="EMBL/GenBank/DDBJ databases">
        <title>De novo transcriptome assembly of four potential Pierce s Disease insect vectors from Arizona vineyards.</title>
        <authorList>
            <person name="Tassone E.E."/>
        </authorList>
    </citation>
    <scope>NUCLEOTIDE SEQUENCE</scope>
</reference>
<dbReference type="PANTHER" id="PTHR11567">
    <property type="entry name" value="ACID PHOSPHATASE-RELATED"/>
    <property type="match status" value="1"/>
</dbReference>
<dbReference type="AlphaFoldDB" id="A0A1B6F055"/>
<evidence type="ECO:0000313" key="4">
    <source>
        <dbReference type="EMBL" id="JAS43580.1"/>
    </source>
</evidence>
<accession>A0A1B6F055</accession>
<comment type="similarity">
    <text evidence="2">Belongs to the histidine acid phosphatase family.</text>
</comment>
<dbReference type="PROSITE" id="PS00616">
    <property type="entry name" value="HIS_ACID_PHOSPHAT_1"/>
    <property type="match status" value="1"/>
</dbReference>
<sequence length="383" mass="43318">MGGVTVVAVVTTTLLLLVLYQVSCDSVGDKYTGSLRLVNAVFRHGQRTPADTYANDPHINFDFHPFGWGQLTNDGKKQQYELGRFLRDRYGKFLGEEFSNDQVRLQSTGVDRALMSAQLVSAGLFPPVGYQKWNPVLDWQPIPIHSQPLDEDTLLLVRVPCARYYEELEAVKGSEEVDNYLSSLADMYTALSQHSGSTISDPDDVQSLYNTLLAEEHFNLTLPEWVSDYYPEKMATVTAYSFKLNVYNDELKKLKGGSLLKKILSDSQAKLQPSNKRKMFLYAGHDSTVANLMMALKVWDEQIPVYNIMALIELHHIDNNYGLKIFLRNTTEHEPYLLRVPGCEDFCQLDKVIEFTKNVIPDDLTKECVSHNPNFVPPPPSGP</sequence>
<organism evidence="4">
    <name type="scientific">Cuerna arida</name>
    <dbReference type="NCBI Taxonomy" id="1464854"/>
    <lineage>
        <taxon>Eukaryota</taxon>
        <taxon>Metazoa</taxon>
        <taxon>Ecdysozoa</taxon>
        <taxon>Arthropoda</taxon>
        <taxon>Hexapoda</taxon>
        <taxon>Insecta</taxon>
        <taxon>Pterygota</taxon>
        <taxon>Neoptera</taxon>
        <taxon>Paraneoptera</taxon>
        <taxon>Hemiptera</taxon>
        <taxon>Auchenorrhyncha</taxon>
        <taxon>Membracoidea</taxon>
        <taxon>Cicadellidae</taxon>
        <taxon>Cicadellinae</taxon>
        <taxon>Proconiini</taxon>
        <taxon>Cuerna</taxon>
    </lineage>
</organism>
<protein>
    <recommendedName>
        <fullName evidence="5">Acid phosphatase</fullName>
    </recommendedName>
</protein>
<proteinExistence type="inferred from homology"/>
<evidence type="ECO:0000256" key="1">
    <source>
        <dbReference type="ARBA" id="ARBA00000032"/>
    </source>
</evidence>
<dbReference type="Gene3D" id="3.40.50.1240">
    <property type="entry name" value="Phosphoglycerate mutase-like"/>
    <property type="match status" value="1"/>
</dbReference>
<name>A0A1B6F055_9HEMI</name>
<dbReference type="Pfam" id="PF00328">
    <property type="entry name" value="His_Phos_2"/>
    <property type="match status" value="1"/>
</dbReference>
<dbReference type="InterPro" id="IPR000560">
    <property type="entry name" value="His_Pase_clade-2"/>
</dbReference>
<dbReference type="InterPro" id="IPR029033">
    <property type="entry name" value="His_PPase_superfam"/>
</dbReference>
<comment type="catalytic activity">
    <reaction evidence="1">
        <text>a phosphate monoester + H2O = an alcohol + phosphate</text>
        <dbReference type="Rhea" id="RHEA:15017"/>
        <dbReference type="ChEBI" id="CHEBI:15377"/>
        <dbReference type="ChEBI" id="CHEBI:30879"/>
        <dbReference type="ChEBI" id="CHEBI:43474"/>
        <dbReference type="ChEBI" id="CHEBI:67140"/>
        <dbReference type="EC" id="3.1.3.2"/>
    </reaction>
</comment>
<dbReference type="SUPFAM" id="SSF53254">
    <property type="entry name" value="Phosphoglycerate mutase-like"/>
    <property type="match status" value="1"/>
</dbReference>
<dbReference type="PANTHER" id="PTHR11567:SF205">
    <property type="entry name" value="GH28721P-RELATED"/>
    <property type="match status" value="1"/>
</dbReference>
<evidence type="ECO:0000256" key="2">
    <source>
        <dbReference type="ARBA" id="ARBA00005375"/>
    </source>
</evidence>
<dbReference type="PROSITE" id="PS00778">
    <property type="entry name" value="HIS_ACID_PHOSPHAT_2"/>
    <property type="match status" value="1"/>
</dbReference>
<dbReference type="InterPro" id="IPR050645">
    <property type="entry name" value="Histidine_acid_phosphatase"/>
</dbReference>
<dbReference type="InterPro" id="IPR033379">
    <property type="entry name" value="Acid_Pase_AS"/>
</dbReference>
<dbReference type="CDD" id="cd07061">
    <property type="entry name" value="HP_HAP_like"/>
    <property type="match status" value="1"/>
</dbReference>
<keyword evidence="3" id="KW-0732">Signal</keyword>
<gene>
    <name evidence="4" type="ORF">g.24730</name>
</gene>
<dbReference type="EMBL" id="GECZ01026189">
    <property type="protein sequence ID" value="JAS43580.1"/>
    <property type="molecule type" value="Transcribed_RNA"/>
</dbReference>
<evidence type="ECO:0008006" key="5">
    <source>
        <dbReference type="Google" id="ProtNLM"/>
    </source>
</evidence>
<evidence type="ECO:0000256" key="3">
    <source>
        <dbReference type="SAM" id="SignalP"/>
    </source>
</evidence>
<feature type="chain" id="PRO_5008582481" description="Acid phosphatase" evidence="3">
    <location>
        <begin position="25"/>
        <end position="383"/>
    </location>
</feature>
<dbReference type="GO" id="GO:0003993">
    <property type="term" value="F:acid phosphatase activity"/>
    <property type="evidence" value="ECO:0007669"/>
    <property type="project" value="UniProtKB-EC"/>
</dbReference>